<evidence type="ECO:0000313" key="2">
    <source>
        <dbReference type="EMBL" id="QJR36802.1"/>
    </source>
</evidence>
<name>A0A6M4IVF4_9BACT</name>
<dbReference type="SUPFAM" id="SSF109854">
    <property type="entry name" value="DinB/YfiT-like putative metalloenzymes"/>
    <property type="match status" value="1"/>
</dbReference>
<dbReference type="Proteomes" id="UP000500938">
    <property type="component" value="Chromosome"/>
</dbReference>
<accession>A0A6M4IVF4</accession>
<gene>
    <name evidence="2" type="ORF">HKW67_15390</name>
</gene>
<keyword evidence="3" id="KW-1185">Reference proteome</keyword>
<dbReference type="KEGG" id="ggr:HKW67_15390"/>
<evidence type="ECO:0000259" key="1">
    <source>
        <dbReference type="Pfam" id="PF12867"/>
    </source>
</evidence>
<dbReference type="EMBL" id="CP053085">
    <property type="protein sequence ID" value="QJR36802.1"/>
    <property type="molecule type" value="Genomic_DNA"/>
</dbReference>
<dbReference type="Gene3D" id="1.20.120.450">
    <property type="entry name" value="dinb family like domain"/>
    <property type="match status" value="1"/>
</dbReference>
<organism evidence="2 3">
    <name type="scientific">Gemmatimonas groenlandica</name>
    <dbReference type="NCBI Taxonomy" id="2732249"/>
    <lineage>
        <taxon>Bacteria</taxon>
        <taxon>Pseudomonadati</taxon>
        <taxon>Gemmatimonadota</taxon>
        <taxon>Gemmatimonadia</taxon>
        <taxon>Gemmatimonadales</taxon>
        <taxon>Gemmatimonadaceae</taxon>
        <taxon>Gemmatimonas</taxon>
    </lineage>
</organism>
<dbReference type="Pfam" id="PF12867">
    <property type="entry name" value="DinB_2"/>
    <property type="match status" value="1"/>
</dbReference>
<proteinExistence type="predicted"/>
<protein>
    <submittedName>
        <fullName evidence="2">DinB family protein</fullName>
    </submittedName>
</protein>
<dbReference type="InterPro" id="IPR034660">
    <property type="entry name" value="DinB/YfiT-like"/>
</dbReference>
<feature type="domain" description="DinB-like" evidence="1">
    <location>
        <begin position="33"/>
        <end position="162"/>
    </location>
</feature>
<dbReference type="AlphaFoldDB" id="A0A6M4IVF4"/>
<evidence type="ECO:0000313" key="3">
    <source>
        <dbReference type="Proteomes" id="UP000500938"/>
    </source>
</evidence>
<sequence>MTIPSSALPEWWQRGPAPGIAALLQPVAHVLLQLRDDVPAAVAALTEAQWNARPAGVASIAFHVRHIGGVFDRMFTYARGDTLSDAQFAALALENAPVAAHDIPVLLAWFSAQIDERLHELRRVDESRLTDARTLGRAKLPTTVIGCLVHAAEHGTRHYGQLSVTARVVTVTAAPHESPTPPVAP</sequence>
<dbReference type="RefSeq" id="WP_171226234.1">
    <property type="nucleotide sequence ID" value="NZ_CP053085.1"/>
</dbReference>
<reference evidence="2 3" key="1">
    <citation type="submission" date="2020-05" db="EMBL/GenBank/DDBJ databases">
        <title>Complete genome sequence of Gemmatimonas greenlandica TET16.</title>
        <authorList>
            <person name="Zeng Y."/>
        </authorList>
    </citation>
    <scope>NUCLEOTIDE SEQUENCE [LARGE SCALE GENOMIC DNA]</scope>
    <source>
        <strain evidence="2 3">TET16</strain>
    </source>
</reference>
<dbReference type="InterPro" id="IPR024775">
    <property type="entry name" value="DinB-like"/>
</dbReference>